<dbReference type="InterPro" id="IPR052159">
    <property type="entry name" value="Competence_DNA_uptake"/>
</dbReference>
<reference evidence="1" key="1">
    <citation type="submission" date="2021-01" db="EMBL/GenBank/DDBJ databases">
        <title>Outbreak of Burkholderia contaminns endophthalmitis traced to a clinical ventilation system.</title>
        <authorList>
            <person name="Lipuma J."/>
            <person name="Spilker T."/>
            <person name="Kratholm J."/>
        </authorList>
    </citation>
    <scope>NUCLEOTIDE SEQUENCE</scope>
    <source>
        <strain evidence="1">HI4954</strain>
    </source>
</reference>
<dbReference type="EMBL" id="CP090642">
    <property type="protein sequence ID" value="WFN22770.1"/>
    <property type="molecule type" value="Genomic_DNA"/>
</dbReference>
<dbReference type="PANTHER" id="PTHR30619">
    <property type="entry name" value="DNA INTERNALIZATION/COMPETENCE PROTEIN COMEC/REC2"/>
    <property type="match status" value="1"/>
</dbReference>
<dbReference type="SUPFAM" id="SSF56281">
    <property type="entry name" value="Metallo-hydrolase/oxidoreductase"/>
    <property type="match status" value="1"/>
</dbReference>
<keyword evidence="5" id="KW-1185">Reference proteome</keyword>
<proteinExistence type="predicted"/>
<dbReference type="GeneID" id="93195449"/>
<evidence type="ECO:0008006" key="7">
    <source>
        <dbReference type="Google" id="ProtNLM"/>
    </source>
</evidence>
<organism evidence="1 4">
    <name type="scientific">Burkholderia contaminans</name>
    <dbReference type="NCBI Taxonomy" id="488447"/>
    <lineage>
        <taxon>Bacteria</taxon>
        <taxon>Pseudomonadati</taxon>
        <taxon>Pseudomonadota</taxon>
        <taxon>Betaproteobacteria</taxon>
        <taxon>Burkholderiales</taxon>
        <taxon>Burkholderiaceae</taxon>
        <taxon>Burkholderia</taxon>
        <taxon>Burkholderia cepacia complex</taxon>
    </lineage>
</organism>
<reference evidence="3 6" key="3">
    <citation type="submission" date="2021-12" db="EMBL/GenBank/DDBJ databases">
        <title>Genomic and phenotypic characterization of three Burkholderia contaminans isolates recovered from different sources.</title>
        <authorList>
            <person name="Lopez De Volder A."/>
            <person name="Fan Y."/>
            <person name="Nunvar J."/>
            <person name="Herrera T."/>
            <person name="Timp W."/>
            <person name="Degrossi J."/>
        </authorList>
    </citation>
    <scope>NUCLEOTIDE SEQUENCE [LARGE SCALE GENOMIC DNA]</scope>
    <source>
        <strain evidence="3 6">LMG 23361</strain>
    </source>
</reference>
<dbReference type="EMBL" id="JAGEMX010000043">
    <property type="protein sequence ID" value="MBO1835736.1"/>
    <property type="molecule type" value="Genomic_DNA"/>
</dbReference>
<dbReference type="InterPro" id="IPR036866">
    <property type="entry name" value="RibonucZ/Hydroxyglut_hydro"/>
</dbReference>
<dbReference type="Proteomes" id="UP000664048">
    <property type="component" value="Unassembled WGS sequence"/>
</dbReference>
<accession>A0A1E3FQ60</accession>
<dbReference type="Proteomes" id="UP001220209">
    <property type="component" value="Chromosome 3"/>
</dbReference>
<protein>
    <recommendedName>
        <fullName evidence="7">MBL fold metallo-hydrolase</fullName>
    </recommendedName>
</protein>
<evidence type="ECO:0000313" key="6">
    <source>
        <dbReference type="Proteomes" id="UP001220209"/>
    </source>
</evidence>
<reference evidence="2 5" key="2">
    <citation type="submission" date="2021-03" db="EMBL/GenBank/DDBJ databases">
        <title>Clinical course, treatment and visual outcome of an outbreak of Burkholderia contaminans endophthalmitis following cataract surgery.</title>
        <authorList>
            <person name="Lind C."/>
            <person name="Olsen K."/>
            <person name="Angelsen N.K."/>
            <person name="Krefting E.A."/>
            <person name="Fossen K."/>
            <person name="Gravningen K."/>
            <person name="Depoorter E."/>
            <person name="Vandamme P."/>
            <person name="Bertelsen G."/>
        </authorList>
    </citation>
    <scope>NUCLEOTIDE SEQUENCE [LARGE SCALE GENOMIC DNA]</scope>
    <source>
        <strain evidence="2 5">51242556</strain>
    </source>
</reference>
<evidence type="ECO:0000313" key="2">
    <source>
        <dbReference type="EMBL" id="MBO1835736.1"/>
    </source>
</evidence>
<name>A0A1E3FQ60_9BURK</name>
<dbReference type="OrthoDB" id="418728at2"/>
<dbReference type="PANTHER" id="PTHR30619:SF1">
    <property type="entry name" value="RECOMBINATION PROTEIN 2"/>
    <property type="match status" value="1"/>
</dbReference>
<dbReference type="Gene3D" id="3.60.15.10">
    <property type="entry name" value="Ribonuclease Z/Hydroxyacylglutathione hydrolase-like"/>
    <property type="match status" value="1"/>
</dbReference>
<evidence type="ECO:0000313" key="4">
    <source>
        <dbReference type="Proteomes" id="UP000611459"/>
    </source>
</evidence>
<gene>
    <name evidence="2" type="ORF">J4M89_40855</name>
    <name evidence="1" type="ORF">JIN94_40730</name>
    <name evidence="3" type="ORF">LXE91_32930</name>
</gene>
<evidence type="ECO:0000313" key="1">
    <source>
        <dbReference type="EMBL" id="MBK1936209.1"/>
    </source>
</evidence>
<evidence type="ECO:0000313" key="5">
    <source>
        <dbReference type="Proteomes" id="UP000664048"/>
    </source>
</evidence>
<evidence type="ECO:0000313" key="3">
    <source>
        <dbReference type="EMBL" id="WFN22770.1"/>
    </source>
</evidence>
<dbReference type="RefSeq" id="WP_052760043.1">
    <property type="nucleotide sequence ID" value="NZ_AP018359.1"/>
</dbReference>
<sequence>MARIHFLNVGEGDCCIIQHNNGNRATMIDICGGNKSEDTVAYDRMLKIAGAATESDGGGNFNMAAWATKPQTYLREINIERIWRFVLSHPDMDHMDGFSALMNEFPIDNFWHMGAVREKPDFKNYGRYKEEDWDRYASVRDGKEAGTRTLNVTEGQRFKFANLDNEGRSGGDGITILAPTKELVELAHKTGDFNDCSYVLLYQTADHKIIFGGDSHDETWGHILENHRELVENCDVLIAPHHGRSSGRSWKFLDVLKPKLTLFGTAKSEHLAYGAWYNRKLEYITNNQAGNVVLEVADNGDLDVYVENSNFAANRNSLLSTIKNGQGYHMVTFIKSKTTATGA</sequence>
<dbReference type="AlphaFoldDB" id="A0A1E3FQ60"/>
<dbReference type="EMBL" id="JAENIB010000054">
    <property type="protein sequence ID" value="MBK1936209.1"/>
    <property type="molecule type" value="Genomic_DNA"/>
</dbReference>
<dbReference type="Proteomes" id="UP000611459">
    <property type="component" value="Unassembled WGS sequence"/>
</dbReference>